<dbReference type="InterPro" id="IPR034746">
    <property type="entry name" value="POTRA"/>
</dbReference>
<feature type="region of interest" description="Disordered" evidence="9">
    <location>
        <begin position="1"/>
        <end position="28"/>
    </location>
</feature>
<feature type="domain" description="POTRA" evidence="11">
    <location>
        <begin position="183"/>
        <end position="251"/>
    </location>
</feature>
<evidence type="ECO:0000256" key="9">
    <source>
        <dbReference type="SAM" id="MobiDB-lite"/>
    </source>
</evidence>
<keyword evidence="2" id="KW-1003">Cell membrane</keyword>
<protein>
    <submittedName>
        <fullName evidence="12">FtsQ-type POTRA domain-containing protein</fullName>
    </submittedName>
</protein>
<evidence type="ECO:0000256" key="4">
    <source>
        <dbReference type="ARBA" id="ARBA00022692"/>
    </source>
</evidence>
<keyword evidence="7" id="KW-0131">Cell cycle</keyword>
<dbReference type="Proteomes" id="UP000323221">
    <property type="component" value="Unassembled WGS sequence"/>
</dbReference>
<keyword evidence="6 10" id="KW-0472">Membrane</keyword>
<dbReference type="RefSeq" id="WP_128188514.1">
    <property type="nucleotide sequence ID" value="NZ_JBFBFL010000008.1"/>
</dbReference>
<dbReference type="InterPro" id="IPR013685">
    <property type="entry name" value="POTRA_FtsQ_type"/>
</dbReference>
<feature type="compositionally biased region" description="Basic and acidic residues" evidence="9">
    <location>
        <begin position="1"/>
        <end position="13"/>
    </location>
</feature>
<evidence type="ECO:0000259" key="11">
    <source>
        <dbReference type="PROSITE" id="PS51779"/>
    </source>
</evidence>
<evidence type="ECO:0000256" key="7">
    <source>
        <dbReference type="ARBA" id="ARBA00023306"/>
    </source>
</evidence>
<feature type="compositionally biased region" description="Basic and acidic residues" evidence="9">
    <location>
        <begin position="52"/>
        <end position="66"/>
    </location>
</feature>
<feature type="coiled-coil region" evidence="8">
    <location>
        <begin position="110"/>
        <end position="144"/>
    </location>
</feature>
<evidence type="ECO:0000256" key="2">
    <source>
        <dbReference type="ARBA" id="ARBA00022475"/>
    </source>
</evidence>
<dbReference type="PANTHER" id="PTHR37820">
    <property type="entry name" value="CELL DIVISION PROTEIN DIVIB"/>
    <property type="match status" value="1"/>
</dbReference>
<dbReference type="GO" id="GO:0051301">
    <property type="term" value="P:cell division"/>
    <property type="evidence" value="ECO:0007669"/>
    <property type="project" value="UniProtKB-KW"/>
</dbReference>
<dbReference type="PROSITE" id="PS51779">
    <property type="entry name" value="POTRA"/>
    <property type="match status" value="1"/>
</dbReference>
<dbReference type="GO" id="GO:0005886">
    <property type="term" value="C:plasma membrane"/>
    <property type="evidence" value="ECO:0007669"/>
    <property type="project" value="TreeGrafter"/>
</dbReference>
<evidence type="ECO:0000313" key="12">
    <source>
        <dbReference type="EMBL" id="KAA6431303.1"/>
    </source>
</evidence>
<evidence type="ECO:0000256" key="10">
    <source>
        <dbReference type="SAM" id="Phobius"/>
    </source>
</evidence>
<keyword evidence="4 10" id="KW-0812">Transmembrane</keyword>
<dbReference type="OrthoDB" id="4793367at2"/>
<keyword evidence="3" id="KW-0132">Cell division</keyword>
<evidence type="ECO:0000313" key="13">
    <source>
        <dbReference type="Proteomes" id="UP000323221"/>
    </source>
</evidence>
<feature type="region of interest" description="Disordered" evidence="9">
    <location>
        <begin position="41"/>
        <end position="102"/>
    </location>
</feature>
<proteinExistence type="predicted"/>
<reference evidence="12 13" key="1">
    <citation type="submission" date="2019-08" db="EMBL/GenBank/DDBJ databases">
        <title>Agrococcus lahaulensis sp. nov., isolated from a cold desert of the Indian Himalayas.</title>
        <authorList>
            <person name="Qu J.H."/>
        </authorList>
    </citation>
    <scope>NUCLEOTIDE SEQUENCE [LARGE SCALE GENOMIC DNA]</scope>
    <source>
        <strain evidence="12 13">NS18</strain>
    </source>
</reference>
<dbReference type="Gene3D" id="3.10.20.310">
    <property type="entry name" value="membrane protein fhac"/>
    <property type="match status" value="1"/>
</dbReference>
<name>A0A5M8Q7W3_9MICO</name>
<organism evidence="12 13">
    <name type="scientific">Agrococcus sediminis</name>
    <dbReference type="NCBI Taxonomy" id="2599924"/>
    <lineage>
        <taxon>Bacteria</taxon>
        <taxon>Bacillati</taxon>
        <taxon>Actinomycetota</taxon>
        <taxon>Actinomycetes</taxon>
        <taxon>Micrococcales</taxon>
        <taxon>Microbacteriaceae</taxon>
        <taxon>Agrococcus</taxon>
    </lineage>
</organism>
<evidence type="ECO:0000256" key="5">
    <source>
        <dbReference type="ARBA" id="ARBA00022989"/>
    </source>
</evidence>
<dbReference type="PANTHER" id="PTHR37820:SF1">
    <property type="entry name" value="CELL DIVISION PROTEIN FTSQ"/>
    <property type="match status" value="1"/>
</dbReference>
<gene>
    <name evidence="12" type="ORF">FQ330_11105</name>
</gene>
<keyword evidence="13" id="KW-1185">Reference proteome</keyword>
<evidence type="ECO:0000256" key="1">
    <source>
        <dbReference type="ARBA" id="ARBA00004370"/>
    </source>
</evidence>
<keyword evidence="5 10" id="KW-1133">Transmembrane helix</keyword>
<evidence type="ECO:0000256" key="6">
    <source>
        <dbReference type="ARBA" id="ARBA00023136"/>
    </source>
</evidence>
<feature type="compositionally biased region" description="Low complexity" evidence="9">
    <location>
        <begin position="41"/>
        <end position="51"/>
    </location>
</feature>
<dbReference type="InterPro" id="IPR050487">
    <property type="entry name" value="FtsQ_DivIB"/>
</dbReference>
<keyword evidence="8" id="KW-0175">Coiled coil</keyword>
<dbReference type="AlphaFoldDB" id="A0A5M8Q7W3"/>
<accession>A0A5M8Q7W3</accession>
<dbReference type="EMBL" id="VOIR01000016">
    <property type="protein sequence ID" value="KAA6431303.1"/>
    <property type="molecule type" value="Genomic_DNA"/>
</dbReference>
<sequence>MRRPDGFDRRTDEPVEAAADAAGGSSLEALRRRRDAALRAIAAHEAAATPRRSAEREPEPEREPRRWALSAYADLDDGADPTPATDGPEPAPLPDEERGSLAQRVDRAWREALREQRRLDREEARETRREAKEAKRARVRRERAEVRRFTAARRRQVRAALLTGGGLALALLLLVGLVWSPLMAVREVRVQGVERLDAAVVQEALGDAMGEPIATVTEEGVAQRLSTIPQIESFRVDVVPPSTVIVHVVERRPVAIVPTASGEAVIDAAGVALGPVDESTAMLPRLDGVELGSAEFEAIAAMLVAVPTSVLEATATISAPTESDIRLSLTSGQTVLWGGADESRLKADVVAALLATQDPAVAVVLDVRAPEHSVVRGS</sequence>
<dbReference type="Pfam" id="PF08478">
    <property type="entry name" value="POTRA_1"/>
    <property type="match status" value="1"/>
</dbReference>
<evidence type="ECO:0000256" key="8">
    <source>
        <dbReference type="SAM" id="Coils"/>
    </source>
</evidence>
<comment type="subcellular location">
    <subcellularLocation>
        <location evidence="1">Membrane</location>
    </subcellularLocation>
</comment>
<evidence type="ECO:0000256" key="3">
    <source>
        <dbReference type="ARBA" id="ARBA00022618"/>
    </source>
</evidence>
<feature type="transmembrane region" description="Helical" evidence="10">
    <location>
        <begin position="157"/>
        <end position="179"/>
    </location>
</feature>
<comment type="caution">
    <text evidence="12">The sequence shown here is derived from an EMBL/GenBank/DDBJ whole genome shotgun (WGS) entry which is preliminary data.</text>
</comment>